<evidence type="ECO:0000256" key="5">
    <source>
        <dbReference type="ARBA" id="ARBA00047590"/>
    </source>
</evidence>
<dbReference type="InterPro" id="IPR014186">
    <property type="entry name" value="S-formylglutathione_hydrol"/>
</dbReference>
<comment type="similarity">
    <text evidence="1 7">Belongs to the esterase D family.</text>
</comment>
<dbReference type="Gene3D" id="3.40.50.1820">
    <property type="entry name" value="alpha/beta hydrolase"/>
    <property type="match status" value="1"/>
</dbReference>
<dbReference type="RefSeq" id="WP_314279572.1">
    <property type="nucleotide sequence ID" value="NZ_JAVVDO010000001.1"/>
</dbReference>
<dbReference type="Proteomes" id="UP001258945">
    <property type="component" value="Unassembled WGS sequence"/>
</dbReference>
<evidence type="ECO:0000256" key="7">
    <source>
        <dbReference type="RuleBase" id="RU363068"/>
    </source>
</evidence>
<evidence type="ECO:0000256" key="6">
    <source>
        <dbReference type="NCBIfam" id="TIGR02821"/>
    </source>
</evidence>
<keyword evidence="9" id="KW-1185">Reference proteome</keyword>
<organism evidence="8 9">
    <name type="scientific">Roseomonas gilardii</name>
    <dbReference type="NCBI Taxonomy" id="257708"/>
    <lineage>
        <taxon>Bacteria</taxon>
        <taxon>Pseudomonadati</taxon>
        <taxon>Pseudomonadota</taxon>
        <taxon>Alphaproteobacteria</taxon>
        <taxon>Acetobacterales</taxon>
        <taxon>Roseomonadaceae</taxon>
        <taxon>Roseomonas</taxon>
    </lineage>
</organism>
<evidence type="ECO:0000256" key="2">
    <source>
        <dbReference type="ARBA" id="ARBA00012479"/>
    </source>
</evidence>
<dbReference type="EC" id="3.1.2.12" evidence="2 6"/>
<comment type="function">
    <text evidence="7">Serine hydrolase involved in the detoxification of formaldehyde.</text>
</comment>
<protein>
    <recommendedName>
        <fullName evidence="2 6">S-formylglutathione hydrolase</fullName>
        <ecNumber evidence="2 6">3.1.2.12</ecNumber>
    </recommendedName>
</protein>
<evidence type="ECO:0000313" key="9">
    <source>
        <dbReference type="Proteomes" id="UP001258945"/>
    </source>
</evidence>
<comment type="catalytic activity">
    <reaction evidence="5 7">
        <text>S-formylglutathione + H2O = formate + glutathione + H(+)</text>
        <dbReference type="Rhea" id="RHEA:14961"/>
        <dbReference type="ChEBI" id="CHEBI:15377"/>
        <dbReference type="ChEBI" id="CHEBI:15378"/>
        <dbReference type="ChEBI" id="CHEBI:15740"/>
        <dbReference type="ChEBI" id="CHEBI:57688"/>
        <dbReference type="ChEBI" id="CHEBI:57925"/>
        <dbReference type="EC" id="3.1.2.12"/>
    </reaction>
</comment>
<proteinExistence type="inferred from homology"/>
<dbReference type="PANTHER" id="PTHR10061:SF0">
    <property type="entry name" value="S-FORMYLGLUTATHIONE HYDROLASE"/>
    <property type="match status" value="1"/>
</dbReference>
<evidence type="ECO:0000313" key="8">
    <source>
        <dbReference type="EMBL" id="MDT8329669.1"/>
    </source>
</evidence>
<gene>
    <name evidence="8" type="primary">fghA</name>
    <name evidence="8" type="ORF">RQ831_01305</name>
</gene>
<sequence>MEVLARTRSFGGTQLVCRHDSAATGTPMRFGLYLPPQAEEAGARLPLLWFLSGLTCTEANFTEKAGAQRLAAELGLMLAVPDTSPRGEGVADDPAYDLGQGAGFWLDATEAPWAPHFRMESWVTGELPDLLAAEFPVDLARQSVFGHSMGGHGALTLALRHPGRFRSVSAFAPIVSPMRCPWGEKALTAYLGPDRARWRGHDTTALIEDGARVAAILVDQGMADQFLEGQLKPELLREACDRAGIPLTLRMQEGYDHSYYFIGSFVADHLRWHAERLGA</sequence>
<dbReference type="Pfam" id="PF00756">
    <property type="entry name" value="Esterase"/>
    <property type="match status" value="1"/>
</dbReference>
<reference evidence="8 9" key="1">
    <citation type="journal article" date="2019" name="Microb. Pathog.">
        <title>Comparison of VITEK 2, MALDI-TOF MS, 16S rRNA gene sequencing, and whole-genome sequencing for identification of Roseomonas mucosa.</title>
        <authorList>
            <person name="Rudolph W.W."/>
            <person name="Gunzer F."/>
            <person name="Trauth M."/>
            <person name="Bunk B."/>
            <person name="Bigge R."/>
            <person name="Schrottner P."/>
        </authorList>
    </citation>
    <scope>NUCLEOTIDE SEQUENCE [LARGE SCALE GENOMIC DNA]</scope>
    <source>
        <strain evidence="8 9">DSM 103800</strain>
    </source>
</reference>
<dbReference type="SUPFAM" id="SSF53474">
    <property type="entry name" value="alpha/beta-Hydrolases"/>
    <property type="match status" value="1"/>
</dbReference>
<keyword evidence="3 7" id="KW-0719">Serine esterase</keyword>
<dbReference type="NCBIfam" id="TIGR02821">
    <property type="entry name" value="fghA_ester_D"/>
    <property type="match status" value="1"/>
</dbReference>
<dbReference type="InterPro" id="IPR000801">
    <property type="entry name" value="Esterase-like"/>
</dbReference>
<keyword evidence="4 7" id="KW-0378">Hydrolase</keyword>
<dbReference type="GO" id="GO:0018738">
    <property type="term" value="F:S-formylglutathione hydrolase activity"/>
    <property type="evidence" value="ECO:0007669"/>
    <property type="project" value="UniProtKB-EC"/>
</dbReference>
<dbReference type="PANTHER" id="PTHR10061">
    <property type="entry name" value="S-FORMYLGLUTATHIONE HYDROLASE"/>
    <property type="match status" value="1"/>
</dbReference>
<evidence type="ECO:0000256" key="4">
    <source>
        <dbReference type="ARBA" id="ARBA00022801"/>
    </source>
</evidence>
<name>A0ABU3MB82_9PROT</name>
<dbReference type="InterPro" id="IPR029058">
    <property type="entry name" value="AB_hydrolase_fold"/>
</dbReference>
<dbReference type="EMBL" id="JAVVDO010000001">
    <property type="protein sequence ID" value="MDT8329669.1"/>
    <property type="molecule type" value="Genomic_DNA"/>
</dbReference>
<comment type="caution">
    <text evidence="8">The sequence shown here is derived from an EMBL/GenBank/DDBJ whole genome shotgun (WGS) entry which is preliminary data.</text>
</comment>
<accession>A0ABU3MB82</accession>
<evidence type="ECO:0000256" key="1">
    <source>
        <dbReference type="ARBA" id="ARBA00005622"/>
    </source>
</evidence>
<evidence type="ECO:0000256" key="3">
    <source>
        <dbReference type="ARBA" id="ARBA00022487"/>
    </source>
</evidence>